<protein>
    <recommendedName>
        <fullName evidence="2">F-box domain-containing protein</fullName>
    </recommendedName>
</protein>
<dbReference type="CDD" id="cd09917">
    <property type="entry name" value="F-box_SF"/>
    <property type="match status" value="1"/>
</dbReference>
<sequence>MTLTQLPPETIHNIFRLVDPEDLRALARTCRFLHGFTTGNNALCRDIYLRILDTPPTRDLDFVQELDDLVRLRALCSRPDSGSGSDSDSDSDGRTDLPLVHRTVTRLLRHAARGTPALPSAVRPTRSQTYPASRNAALLAGLFSARAARDAFLARSFLFERQRAMAWSVRGVLGVLGVLKDGGGGGEDDDEGDEEGEGDEDDNPRPRQRRRLTSTADAARVVPGSKRQPEKVEEYQASAQLHCLYGCSLSTAPVVLPARLGGRSAAAMRTGAGLYAVACAKVYDLREYSLETLWGPFREGGGEGLRVDWEKVEAILIVLGTNIRNKGLEAWPIFGNFWGRPFAGVWEESYIPWWRGREKEKGEQENGEEAEKGGKESGKKKEKGEKVGLERRDPYGVSGSWLRVVCFLADYSDFFNFNFPHGVPLPADELRPPLNVGGAMRLILLRMRVDKIDPPGEGDHPDYPVVHFVGFSRALDGAWDDNADSDLRGSVRMTPEGAVRWTTYSIFNDEERWKSEGVQLGGLRSARGVAGSWFDKHVSSVLPLDYSPNGPCGPTAFWKVSDRESKGDDPQVTFLEDLLPIIDDAMEAGALGGDGDGLSDEFGEEVYLDGGVDIGFNFVDDVLGDDFDEVDYFDHDDEDEGGDGGGGYEDEDDDDFEVFLS</sequence>
<proteinExistence type="predicted"/>
<reference evidence="3" key="2">
    <citation type="submission" date="2023-05" db="EMBL/GenBank/DDBJ databases">
        <authorList>
            <consortium name="Lawrence Berkeley National Laboratory"/>
            <person name="Steindorff A."/>
            <person name="Hensen N."/>
            <person name="Bonometti L."/>
            <person name="Westerberg I."/>
            <person name="Brannstrom I.O."/>
            <person name="Guillou S."/>
            <person name="Cros-Aarteil S."/>
            <person name="Calhoun S."/>
            <person name="Haridas S."/>
            <person name="Kuo A."/>
            <person name="Mondo S."/>
            <person name="Pangilinan J."/>
            <person name="Riley R."/>
            <person name="Labutti K."/>
            <person name="Andreopoulos B."/>
            <person name="Lipzen A."/>
            <person name="Chen C."/>
            <person name="Yanf M."/>
            <person name="Daum C."/>
            <person name="Ng V."/>
            <person name="Clum A."/>
            <person name="Ohm R."/>
            <person name="Martin F."/>
            <person name="Silar P."/>
            <person name="Natvig D."/>
            <person name="Lalanne C."/>
            <person name="Gautier V."/>
            <person name="Ament-Velasquez S.L."/>
            <person name="Kruys A."/>
            <person name="Hutchinson M.I."/>
            <person name="Powell A.J."/>
            <person name="Barry K."/>
            <person name="Miller A.N."/>
            <person name="Grigoriev I.V."/>
            <person name="Debuchy R."/>
            <person name="Gladieux P."/>
            <person name="Thoren M.H."/>
            <person name="Johannesson H."/>
        </authorList>
    </citation>
    <scope>NUCLEOTIDE SEQUENCE</scope>
    <source>
        <strain evidence="3">CBS 123565</strain>
    </source>
</reference>
<dbReference type="Pfam" id="PF12937">
    <property type="entry name" value="F-box-like"/>
    <property type="match status" value="1"/>
</dbReference>
<organism evidence="3 4">
    <name type="scientific">Trichocladium antarcticum</name>
    <dbReference type="NCBI Taxonomy" id="1450529"/>
    <lineage>
        <taxon>Eukaryota</taxon>
        <taxon>Fungi</taxon>
        <taxon>Dikarya</taxon>
        <taxon>Ascomycota</taxon>
        <taxon>Pezizomycotina</taxon>
        <taxon>Sordariomycetes</taxon>
        <taxon>Sordariomycetidae</taxon>
        <taxon>Sordariales</taxon>
        <taxon>Chaetomiaceae</taxon>
        <taxon>Trichocladium</taxon>
    </lineage>
</organism>
<evidence type="ECO:0000256" key="1">
    <source>
        <dbReference type="SAM" id="MobiDB-lite"/>
    </source>
</evidence>
<dbReference type="SUPFAM" id="SSF81383">
    <property type="entry name" value="F-box domain"/>
    <property type="match status" value="1"/>
</dbReference>
<feature type="region of interest" description="Disordered" evidence="1">
    <location>
        <begin position="180"/>
        <end position="231"/>
    </location>
</feature>
<feature type="region of interest" description="Disordered" evidence="1">
    <location>
        <begin position="361"/>
        <end position="387"/>
    </location>
</feature>
<feature type="domain" description="F-box" evidence="2">
    <location>
        <begin position="1"/>
        <end position="51"/>
    </location>
</feature>
<evidence type="ECO:0000259" key="2">
    <source>
        <dbReference type="PROSITE" id="PS50181"/>
    </source>
</evidence>
<dbReference type="AlphaFoldDB" id="A0AAN6UC68"/>
<name>A0AAN6UC68_9PEZI</name>
<gene>
    <name evidence="3" type="ORF">BT67DRAFT_430483</name>
</gene>
<dbReference type="Proteomes" id="UP001304895">
    <property type="component" value="Unassembled WGS sequence"/>
</dbReference>
<accession>A0AAN6UC68</accession>
<dbReference type="PROSITE" id="PS50181">
    <property type="entry name" value="FBOX"/>
    <property type="match status" value="1"/>
</dbReference>
<dbReference type="InterPro" id="IPR036047">
    <property type="entry name" value="F-box-like_dom_sf"/>
</dbReference>
<feature type="compositionally biased region" description="Acidic residues" evidence="1">
    <location>
        <begin position="186"/>
        <end position="202"/>
    </location>
</feature>
<reference evidence="3" key="1">
    <citation type="journal article" date="2023" name="Mol. Phylogenet. Evol.">
        <title>Genome-scale phylogeny and comparative genomics of the fungal order Sordariales.</title>
        <authorList>
            <person name="Hensen N."/>
            <person name="Bonometti L."/>
            <person name="Westerberg I."/>
            <person name="Brannstrom I.O."/>
            <person name="Guillou S."/>
            <person name="Cros-Aarteil S."/>
            <person name="Calhoun S."/>
            <person name="Haridas S."/>
            <person name="Kuo A."/>
            <person name="Mondo S."/>
            <person name="Pangilinan J."/>
            <person name="Riley R."/>
            <person name="LaButti K."/>
            <person name="Andreopoulos B."/>
            <person name="Lipzen A."/>
            <person name="Chen C."/>
            <person name="Yan M."/>
            <person name="Daum C."/>
            <person name="Ng V."/>
            <person name="Clum A."/>
            <person name="Steindorff A."/>
            <person name="Ohm R.A."/>
            <person name="Martin F."/>
            <person name="Silar P."/>
            <person name="Natvig D.O."/>
            <person name="Lalanne C."/>
            <person name="Gautier V."/>
            <person name="Ament-Velasquez S.L."/>
            <person name="Kruys A."/>
            <person name="Hutchinson M.I."/>
            <person name="Powell A.J."/>
            <person name="Barry K."/>
            <person name="Miller A.N."/>
            <person name="Grigoriev I.V."/>
            <person name="Debuchy R."/>
            <person name="Gladieux P."/>
            <person name="Hiltunen Thoren M."/>
            <person name="Johannesson H."/>
        </authorList>
    </citation>
    <scope>NUCLEOTIDE SEQUENCE</scope>
    <source>
        <strain evidence="3">CBS 123565</strain>
    </source>
</reference>
<evidence type="ECO:0000313" key="4">
    <source>
        <dbReference type="Proteomes" id="UP001304895"/>
    </source>
</evidence>
<feature type="region of interest" description="Disordered" evidence="1">
    <location>
        <begin position="629"/>
        <end position="661"/>
    </location>
</feature>
<evidence type="ECO:0000313" key="3">
    <source>
        <dbReference type="EMBL" id="KAK4130000.1"/>
    </source>
</evidence>
<keyword evidence="4" id="KW-1185">Reference proteome</keyword>
<comment type="caution">
    <text evidence="3">The sequence shown here is derived from an EMBL/GenBank/DDBJ whole genome shotgun (WGS) entry which is preliminary data.</text>
</comment>
<dbReference type="InterPro" id="IPR001810">
    <property type="entry name" value="F-box_dom"/>
</dbReference>
<dbReference type="EMBL" id="MU853445">
    <property type="protein sequence ID" value="KAK4130000.1"/>
    <property type="molecule type" value="Genomic_DNA"/>
</dbReference>